<evidence type="ECO:0000256" key="2">
    <source>
        <dbReference type="SAM" id="SignalP"/>
    </source>
</evidence>
<name>A0A1Y0IMM9_9BACL</name>
<feature type="signal peptide" evidence="2">
    <location>
        <begin position="1"/>
        <end position="27"/>
    </location>
</feature>
<evidence type="ECO:0000313" key="4">
    <source>
        <dbReference type="Proteomes" id="UP000195437"/>
    </source>
</evidence>
<gene>
    <name evidence="3" type="ORF">CBW65_12865</name>
</gene>
<dbReference type="AlphaFoldDB" id="A0A1Y0IMM9"/>
<dbReference type="KEGG" id="tum:CBW65_12865"/>
<feature type="chain" id="PRO_5012146463" evidence="2">
    <location>
        <begin position="28"/>
        <end position="238"/>
    </location>
</feature>
<evidence type="ECO:0000256" key="1">
    <source>
        <dbReference type="SAM" id="MobiDB-lite"/>
    </source>
</evidence>
<protein>
    <submittedName>
        <fullName evidence="3">Uncharacterized protein</fullName>
    </submittedName>
</protein>
<feature type="compositionally biased region" description="Basic and acidic residues" evidence="1">
    <location>
        <begin position="229"/>
        <end position="238"/>
    </location>
</feature>
<reference evidence="4" key="1">
    <citation type="submission" date="2017-05" db="EMBL/GenBank/DDBJ databases">
        <authorList>
            <person name="Sung H."/>
        </authorList>
    </citation>
    <scope>NUCLEOTIDE SEQUENCE [LARGE SCALE GENOMIC DNA]</scope>
    <source>
        <strain evidence="4">AR23208</strain>
    </source>
</reference>
<keyword evidence="2" id="KW-0732">Signal</keyword>
<dbReference type="OrthoDB" id="2696313at2"/>
<dbReference type="EMBL" id="CP021434">
    <property type="protein sequence ID" value="ARU61822.1"/>
    <property type="molecule type" value="Genomic_DNA"/>
</dbReference>
<dbReference type="RefSeq" id="WP_087457191.1">
    <property type="nucleotide sequence ID" value="NZ_CP021434.1"/>
</dbReference>
<feature type="region of interest" description="Disordered" evidence="1">
    <location>
        <begin position="218"/>
        <end position="238"/>
    </location>
</feature>
<evidence type="ECO:0000313" key="3">
    <source>
        <dbReference type="EMBL" id="ARU61822.1"/>
    </source>
</evidence>
<accession>A0A1Y0IMM9</accession>
<dbReference type="Proteomes" id="UP000195437">
    <property type="component" value="Chromosome"/>
</dbReference>
<organism evidence="3 4">
    <name type="scientific">Tumebacillus avium</name>
    <dbReference type="NCBI Taxonomy" id="1903704"/>
    <lineage>
        <taxon>Bacteria</taxon>
        <taxon>Bacillati</taxon>
        <taxon>Bacillota</taxon>
        <taxon>Bacilli</taxon>
        <taxon>Bacillales</taxon>
        <taxon>Alicyclobacillaceae</taxon>
        <taxon>Tumebacillus</taxon>
    </lineage>
</organism>
<sequence>MIHHFTWPPLLFAFLNILLATQPEANAALFAHHQGDNYRDFTLYTDGIIQQRPDWKNSDNPAFGPQMLFQDINQDQQKDIIILLTTGHGTGLIQQEAHVFHGGGHYPEFLVDNPMAILLKNVHTKLTKQQATITINGKTTVVDVAQYKYDPEHILKEVILSAHLHFEIINNKLTAIAQAQIVFLGGSIGEIHITYGFKNNMYQAERIEFIPLQKRPPASETGGLLSTTKTKEPFHSLR</sequence>
<proteinExistence type="predicted"/>
<keyword evidence="4" id="KW-1185">Reference proteome</keyword>